<keyword evidence="2" id="KW-0472">Membrane</keyword>
<keyword evidence="4" id="KW-1185">Reference proteome</keyword>
<evidence type="ECO:0000313" key="3">
    <source>
        <dbReference type="EMBL" id="KXH37807.1"/>
    </source>
</evidence>
<evidence type="ECO:0000256" key="2">
    <source>
        <dbReference type="SAM" id="Phobius"/>
    </source>
</evidence>
<name>A0A135SPU9_9PEZI</name>
<accession>A0A135SPU9</accession>
<proteinExistence type="predicted"/>
<feature type="transmembrane region" description="Helical" evidence="2">
    <location>
        <begin position="183"/>
        <end position="204"/>
    </location>
</feature>
<evidence type="ECO:0000313" key="4">
    <source>
        <dbReference type="Proteomes" id="UP000070328"/>
    </source>
</evidence>
<evidence type="ECO:0000256" key="1">
    <source>
        <dbReference type="SAM" id="MobiDB-lite"/>
    </source>
</evidence>
<reference evidence="3 4" key="1">
    <citation type="submission" date="2014-02" db="EMBL/GenBank/DDBJ databases">
        <title>The genome sequence of Colletotrichum simmondsii CBS122122.</title>
        <authorList>
            <person name="Baroncelli R."/>
            <person name="Thon M.R."/>
        </authorList>
    </citation>
    <scope>NUCLEOTIDE SEQUENCE [LARGE SCALE GENOMIC DNA]</scope>
    <source>
        <strain evidence="3 4">CBS122122</strain>
    </source>
</reference>
<organism evidence="3 4">
    <name type="scientific">Colletotrichum simmondsii</name>
    <dbReference type="NCBI Taxonomy" id="703756"/>
    <lineage>
        <taxon>Eukaryota</taxon>
        <taxon>Fungi</taxon>
        <taxon>Dikarya</taxon>
        <taxon>Ascomycota</taxon>
        <taxon>Pezizomycotina</taxon>
        <taxon>Sordariomycetes</taxon>
        <taxon>Hypocreomycetidae</taxon>
        <taxon>Glomerellales</taxon>
        <taxon>Glomerellaceae</taxon>
        <taxon>Colletotrichum</taxon>
        <taxon>Colletotrichum acutatum species complex</taxon>
    </lineage>
</organism>
<dbReference type="Proteomes" id="UP000070328">
    <property type="component" value="Unassembled WGS sequence"/>
</dbReference>
<feature type="transmembrane region" description="Helical" evidence="2">
    <location>
        <begin position="14"/>
        <end position="35"/>
    </location>
</feature>
<feature type="transmembrane region" description="Helical" evidence="2">
    <location>
        <begin position="216"/>
        <end position="242"/>
    </location>
</feature>
<feature type="region of interest" description="Disordered" evidence="1">
    <location>
        <begin position="131"/>
        <end position="153"/>
    </location>
</feature>
<sequence>MQFMSESFGWADHVVLAMVPFGIITIMVSALRVGGPSYFKSLVGRAKEGPAVVEKELMSSTSTEVCELWNGHEVVRCIGSAPIAEFICLLPESGVTTDIQVEAMPFDKVKNEYLAENEPLGTLLRKAMSLNPSVSTEQDRERSSHSKNTPKARIIITRNPRKSSPNITLNSHNITSRAELRTAAILSLLLQLGLVAYAGCSVYHPALGFLKDGNPVAWYAFPFYSAGTLLLDGCLFVCAHVVGSQTVVKKFRPSKGSVARLVWLQRAKTVSNQVFDSFAVYSKSPRPFITISERKLKATNPPPPPLYQKQKPESATEGFIKLKTILGFVFSLCGYIMQLFGQRGLHWRDLAQLADWQGPASAEAVALARSIEATMNLMFKGSDQINFTWSLAARGGELIYFRLNRLEGKWNAHADELEAALSMWLFSMNELEKKEEANHQYIVGDGKDDKSLRVRGSPLKPGLRVLGSYTRSLHRDLSWWMPTKTAKIEILSRLTNLPECGITADKVRNENHRVVGTGRSEIGRWRYGVKELPEFTINTERLGNGRNGSYEKSDGSGSGSGGEEGILQTSSATEDNYSNHDFLTAEFYGPLKLLYAQDIFSSFFRVAAMTLKDPLEGTMGTRPKHDSTADTSWKSFVLHNHQLSKLARDIESTGLGSLSDVYLSIIPALSLENKLLGASVIIDLSREKA</sequence>
<protein>
    <submittedName>
        <fullName evidence="3">Uncharacterized protein</fullName>
    </submittedName>
</protein>
<gene>
    <name evidence="3" type="ORF">CSIM01_08170</name>
</gene>
<dbReference type="OrthoDB" id="194358at2759"/>
<keyword evidence="2" id="KW-0812">Transmembrane</keyword>
<dbReference type="AlphaFoldDB" id="A0A135SPU9"/>
<keyword evidence="2" id="KW-1133">Transmembrane helix</keyword>
<comment type="caution">
    <text evidence="3">The sequence shown here is derived from an EMBL/GenBank/DDBJ whole genome shotgun (WGS) entry which is preliminary data.</text>
</comment>
<feature type="region of interest" description="Disordered" evidence="1">
    <location>
        <begin position="540"/>
        <end position="571"/>
    </location>
</feature>
<dbReference type="EMBL" id="JFBX01000477">
    <property type="protein sequence ID" value="KXH37807.1"/>
    <property type="molecule type" value="Genomic_DNA"/>
</dbReference>
<feature type="transmembrane region" description="Helical" evidence="2">
    <location>
        <begin position="319"/>
        <end position="340"/>
    </location>
</feature>